<gene>
    <name evidence="12" type="ORF">GV829_09850</name>
</gene>
<reference evidence="12 13" key="1">
    <citation type="submission" date="2020-01" db="EMBL/GenBank/DDBJ databases">
        <title>Sphingomonas sp. strain CSW-10.</title>
        <authorList>
            <person name="Chen W.-M."/>
        </authorList>
    </citation>
    <scope>NUCLEOTIDE SEQUENCE [LARGE SCALE GENOMIC DNA]</scope>
    <source>
        <strain evidence="12 13">CSW-10</strain>
    </source>
</reference>
<accession>A0A6M4AXD9</accession>
<name>A0A6M4AXD9_9SPHN</name>
<evidence type="ECO:0000256" key="9">
    <source>
        <dbReference type="ARBA" id="ARBA00023014"/>
    </source>
</evidence>
<evidence type="ECO:0000256" key="5">
    <source>
        <dbReference type="ARBA" id="ARBA00022679"/>
    </source>
</evidence>
<evidence type="ECO:0000256" key="8">
    <source>
        <dbReference type="ARBA" id="ARBA00023004"/>
    </source>
</evidence>
<keyword evidence="8" id="KW-0408">Iron</keyword>
<evidence type="ECO:0000256" key="10">
    <source>
        <dbReference type="ARBA" id="ARBA00050776"/>
    </source>
</evidence>
<dbReference type="Pfam" id="PF00266">
    <property type="entry name" value="Aminotran_5"/>
    <property type="match status" value="1"/>
</dbReference>
<dbReference type="PANTHER" id="PTHR11601">
    <property type="entry name" value="CYSTEINE DESULFURYLASE FAMILY MEMBER"/>
    <property type="match status" value="1"/>
</dbReference>
<keyword evidence="5" id="KW-0808">Transferase</keyword>
<dbReference type="InterPro" id="IPR016454">
    <property type="entry name" value="Cysteine_dSase"/>
</dbReference>
<dbReference type="GO" id="GO:0051536">
    <property type="term" value="F:iron-sulfur cluster binding"/>
    <property type="evidence" value="ECO:0007669"/>
    <property type="project" value="UniProtKB-KW"/>
</dbReference>
<evidence type="ECO:0000313" key="13">
    <source>
        <dbReference type="Proteomes" id="UP000503018"/>
    </source>
</evidence>
<evidence type="ECO:0000256" key="6">
    <source>
        <dbReference type="ARBA" id="ARBA00022723"/>
    </source>
</evidence>
<dbReference type="InterPro" id="IPR015422">
    <property type="entry name" value="PyrdxlP-dep_Trfase_small"/>
</dbReference>
<dbReference type="AlphaFoldDB" id="A0A6M4AXD9"/>
<dbReference type="PIRSF" id="PIRSF005572">
    <property type="entry name" value="NifS"/>
    <property type="match status" value="1"/>
</dbReference>
<protein>
    <recommendedName>
        <fullName evidence="4">Cysteine desulfurase</fullName>
    </recommendedName>
</protein>
<dbReference type="InterPro" id="IPR000192">
    <property type="entry name" value="Aminotrans_V_dom"/>
</dbReference>
<keyword evidence="7" id="KW-0663">Pyridoxal phosphate</keyword>
<keyword evidence="13" id="KW-1185">Reference proteome</keyword>
<dbReference type="GO" id="GO:0046872">
    <property type="term" value="F:metal ion binding"/>
    <property type="evidence" value="ECO:0007669"/>
    <property type="project" value="UniProtKB-KW"/>
</dbReference>
<comment type="catalytic activity">
    <reaction evidence="10">
        <text>(sulfur carrier)-H + L-cysteine = (sulfur carrier)-SH + L-alanine</text>
        <dbReference type="Rhea" id="RHEA:43892"/>
        <dbReference type="Rhea" id="RHEA-COMP:14737"/>
        <dbReference type="Rhea" id="RHEA-COMP:14739"/>
        <dbReference type="ChEBI" id="CHEBI:29917"/>
        <dbReference type="ChEBI" id="CHEBI:35235"/>
        <dbReference type="ChEBI" id="CHEBI:57972"/>
        <dbReference type="ChEBI" id="CHEBI:64428"/>
        <dbReference type="EC" id="2.8.1.7"/>
    </reaction>
</comment>
<dbReference type="Gene3D" id="3.90.1150.10">
    <property type="entry name" value="Aspartate Aminotransferase, domain 1"/>
    <property type="match status" value="1"/>
</dbReference>
<sequence length="365" mass="37630">MIYLDYQATTPLAPEVREAMLPWLVGEAEGDGFANPASPYRAGRAASVAVEMARDAVAALLPPGGRVFFTSGATEAINWALFCGARVKPGGVVGSAIEHAAGLQCIEALGGSLLPVGAYGLLPVPAADALPEGGIVATMLVNNEIGTIQPVAAIAEVAHARGSWMLCDAVQGFGRIVIPEGPDLIAVTAHKIHGPKGIGALWVRDGVALPPFMRGGAQEQGMRAGTVSPALCAGFGAAARLAAERMDADAAHVARLWDIALDELQGWEINGATGEGQRWRGNLNIRRDGVNATRLLSDARQVAFSLGSACGSGSGRVSHVLRAIGLSEADARSSIRLGWGRYTSEETLRAGLGAIKAAAALQGHI</sequence>
<dbReference type="PANTHER" id="PTHR11601:SF34">
    <property type="entry name" value="CYSTEINE DESULFURASE"/>
    <property type="match status" value="1"/>
</dbReference>
<evidence type="ECO:0000256" key="1">
    <source>
        <dbReference type="ARBA" id="ARBA00001933"/>
    </source>
</evidence>
<proteinExistence type="inferred from homology"/>
<keyword evidence="6" id="KW-0479">Metal-binding</keyword>
<dbReference type="SUPFAM" id="SSF53383">
    <property type="entry name" value="PLP-dependent transferases"/>
    <property type="match status" value="1"/>
</dbReference>
<feature type="domain" description="Aminotransferase class V" evidence="11">
    <location>
        <begin position="2"/>
        <end position="347"/>
    </location>
</feature>
<dbReference type="KEGG" id="slan:GV829_09850"/>
<comment type="function">
    <text evidence="2">Catalyzes the removal of elemental sulfur atoms from cysteine to produce alanine. Seems to participate in the biosynthesis of the nitrogenase metalloclusters by providing the inorganic sulfur required for the Fe-S core formation.</text>
</comment>
<comment type="cofactor">
    <cofactor evidence="1">
        <name>pyridoxal 5'-phosphate</name>
        <dbReference type="ChEBI" id="CHEBI:597326"/>
    </cofactor>
</comment>
<evidence type="ECO:0000313" key="12">
    <source>
        <dbReference type="EMBL" id="QJQ32709.1"/>
    </source>
</evidence>
<dbReference type="EMBL" id="CP053015">
    <property type="protein sequence ID" value="QJQ32709.1"/>
    <property type="molecule type" value="Genomic_DNA"/>
</dbReference>
<evidence type="ECO:0000256" key="4">
    <source>
        <dbReference type="ARBA" id="ARBA00013558"/>
    </source>
</evidence>
<evidence type="ECO:0000256" key="7">
    <source>
        <dbReference type="ARBA" id="ARBA00022898"/>
    </source>
</evidence>
<comment type="similarity">
    <text evidence="3">Belongs to the class-V pyridoxal-phosphate-dependent aminotransferase family. NifS/IscS subfamily.</text>
</comment>
<evidence type="ECO:0000256" key="2">
    <source>
        <dbReference type="ARBA" id="ARBA00003120"/>
    </source>
</evidence>
<dbReference type="Gene3D" id="1.10.260.50">
    <property type="match status" value="1"/>
</dbReference>
<evidence type="ECO:0000256" key="3">
    <source>
        <dbReference type="ARBA" id="ARBA00006490"/>
    </source>
</evidence>
<dbReference type="Proteomes" id="UP000503018">
    <property type="component" value="Chromosome"/>
</dbReference>
<organism evidence="12 13">
    <name type="scientific">Sphingomonas lacunae</name>
    <dbReference type="NCBI Taxonomy" id="2698828"/>
    <lineage>
        <taxon>Bacteria</taxon>
        <taxon>Pseudomonadati</taxon>
        <taxon>Pseudomonadota</taxon>
        <taxon>Alphaproteobacteria</taxon>
        <taxon>Sphingomonadales</taxon>
        <taxon>Sphingomonadaceae</taxon>
        <taxon>Sphingomonas</taxon>
    </lineage>
</organism>
<keyword evidence="9" id="KW-0411">Iron-sulfur</keyword>
<dbReference type="Gene3D" id="3.40.640.10">
    <property type="entry name" value="Type I PLP-dependent aspartate aminotransferase-like (Major domain)"/>
    <property type="match status" value="1"/>
</dbReference>
<dbReference type="RefSeq" id="WP_169946239.1">
    <property type="nucleotide sequence ID" value="NZ_CP053015.1"/>
</dbReference>
<dbReference type="InterPro" id="IPR015421">
    <property type="entry name" value="PyrdxlP-dep_Trfase_major"/>
</dbReference>
<dbReference type="GO" id="GO:0031071">
    <property type="term" value="F:cysteine desulfurase activity"/>
    <property type="evidence" value="ECO:0007669"/>
    <property type="project" value="UniProtKB-EC"/>
</dbReference>
<evidence type="ECO:0000259" key="11">
    <source>
        <dbReference type="Pfam" id="PF00266"/>
    </source>
</evidence>
<dbReference type="InterPro" id="IPR015424">
    <property type="entry name" value="PyrdxlP-dep_Trfase"/>
</dbReference>